<dbReference type="EMBL" id="SSTJ01000001">
    <property type="protein sequence ID" value="THG38900.1"/>
    <property type="molecule type" value="Genomic_DNA"/>
</dbReference>
<name>A0A4S4G5G7_9ACTN</name>
<reference evidence="1 2" key="1">
    <citation type="submission" date="2019-04" db="EMBL/GenBank/DDBJ databases">
        <title>Microbes associate with the intestines of laboratory mice.</title>
        <authorList>
            <person name="Navarre W."/>
            <person name="Wong E."/>
            <person name="Huang K.C."/>
            <person name="Tropini C."/>
            <person name="Ng K."/>
            <person name="Yu B."/>
        </authorList>
    </citation>
    <scope>NUCLEOTIDE SEQUENCE [LARGE SCALE GENOMIC DNA]</scope>
    <source>
        <strain evidence="1 2">NM80_B27</strain>
    </source>
</reference>
<dbReference type="InterPro" id="IPR029060">
    <property type="entry name" value="PIN-like_dom_sf"/>
</dbReference>
<dbReference type="Proteomes" id="UP000308978">
    <property type="component" value="Unassembled WGS sequence"/>
</dbReference>
<accession>A0A4S4G5G7</accession>
<evidence type="ECO:0008006" key="3">
    <source>
        <dbReference type="Google" id="ProtNLM"/>
    </source>
</evidence>
<evidence type="ECO:0000313" key="1">
    <source>
        <dbReference type="EMBL" id="THG38900.1"/>
    </source>
</evidence>
<evidence type="ECO:0000313" key="2">
    <source>
        <dbReference type="Proteomes" id="UP000308978"/>
    </source>
</evidence>
<proteinExistence type="predicted"/>
<dbReference type="RefSeq" id="WP_136432529.1">
    <property type="nucleotide sequence ID" value="NZ_SSTJ01000001.1"/>
</dbReference>
<dbReference type="SUPFAM" id="SSF88723">
    <property type="entry name" value="PIN domain-like"/>
    <property type="match status" value="1"/>
</dbReference>
<protein>
    <recommendedName>
        <fullName evidence="3">PIN domain-containing protein</fullName>
    </recommendedName>
</protein>
<comment type="caution">
    <text evidence="1">The sequence shown here is derived from an EMBL/GenBank/DDBJ whole genome shotgun (WGS) entry which is preliminary data.</text>
</comment>
<gene>
    <name evidence="1" type="ORF">E5986_00990</name>
</gene>
<sequence length="97" mass="10661">MKSLINYHCIKGAEAAYGAVERMLELARVVAVDDLVCRRALDLERPDYEDGIIAAAAEADAVDLIVTRDEDAFAEAAARRLTPVQLMVERGWEVATI</sequence>
<organism evidence="1 2">
    <name type="scientific">Adlercreutzia caecimuris</name>
    <dbReference type="NCBI Taxonomy" id="671266"/>
    <lineage>
        <taxon>Bacteria</taxon>
        <taxon>Bacillati</taxon>
        <taxon>Actinomycetota</taxon>
        <taxon>Coriobacteriia</taxon>
        <taxon>Eggerthellales</taxon>
        <taxon>Eggerthellaceae</taxon>
        <taxon>Adlercreutzia</taxon>
    </lineage>
</organism>
<dbReference type="AlphaFoldDB" id="A0A4S4G5G7"/>